<dbReference type="SUPFAM" id="SSF81540">
    <property type="entry name" value="Subunit VIII of photosystem I reaction centre, PsaI"/>
    <property type="match status" value="1"/>
</dbReference>
<proteinExistence type="inferred from homology"/>
<comment type="caution">
    <text evidence="12">The sequence shown here is derived from an EMBL/GenBank/DDBJ whole genome shotgun (WGS) entry which is preliminary data.</text>
</comment>
<keyword evidence="7" id="KW-0603">Photosystem I</keyword>
<keyword evidence="8 11" id="KW-1133">Transmembrane helix</keyword>
<sequence length="66" mass="7702">MKNFNLPSIFVSLVGQVFLEIAMASLFIHVNKKTRLFRSVGTQSYPLFLKIWSCIITQIYIYCNRV</sequence>
<evidence type="ECO:0000256" key="1">
    <source>
        <dbReference type="ARBA" id="ARBA00003541"/>
    </source>
</evidence>
<dbReference type="InterPro" id="IPR001302">
    <property type="entry name" value="PSI_PsaI"/>
</dbReference>
<evidence type="ECO:0000256" key="8">
    <source>
        <dbReference type="ARBA" id="ARBA00022989"/>
    </source>
</evidence>
<dbReference type="Pfam" id="PF00796">
    <property type="entry name" value="PSI_8"/>
    <property type="match status" value="1"/>
</dbReference>
<dbReference type="AlphaFoldDB" id="A0A2G2Z2K3"/>
<accession>A0A2G2Z2K3</accession>
<comment type="subcellular location">
    <subcellularLocation>
        <location evidence="2">Plastid</location>
        <location evidence="2">Chloroplast thylakoid membrane</location>
        <topology evidence="2">Single-pass membrane protein</topology>
    </subcellularLocation>
</comment>
<dbReference type="GO" id="GO:0009522">
    <property type="term" value="C:photosystem I"/>
    <property type="evidence" value="ECO:0007669"/>
    <property type="project" value="UniProtKB-KW"/>
</dbReference>
<protein>
    <recommendedName>
        <fullName evidence="4">Photosystem I reaction center subunit VIII</fullName>
    </recommendedName>
</protein>
<dbReference type="GO" id="GO:0015979">
    <property type="term" value="P:photosynthesis"/>
    <property type="evidence" value="ECO:0007669"/>
    <property type="project" value="UniProtKB-KW"/>
</dbReference>
<reference evidence="12 13" key="2">
    <citation type="journal article" date="2017" name="Genome Biol.">
        <title>New reference genome sequences of hot pepper reveal the massive evolution of plant disease-resistance genes by retroduplication.</title>
        <authorList>
            <person name="Kim S."/>
            <person name="Park J."/>
            <person name="Yeom S.I."/>
            <person name="Kim Y.M."/>
            <person name="Seo E."/>
            <person name="Kim K.T."/>
            <person name="Kim M.S."/>
            <person name="Lee J.M."/>
            <person name="Cheong K."/>
            <person name="Shin H.S."/>
            <person name="Kim S.B."/>
            <person name="Han K."/>
            <person name="Lee J."/>
            <person name="Park M."/>
            <person name="Lee H.A."/>
            <person name="Lee H.Y."/>
            <person name="Lee Y."/>
            <person name="Oh S."/>
            <person name="Lee J.H."/>
            <person name="Choi E."/>
            <person name="Choi E."/>
            <person name="Lee S.E."/>
            <person name="Jeon J."/>
            <person name="Kim H."/>
            <person name="Choi G."/>
            <person name="Song H."/>
            <person name="Lee J."/>
            <person name="Lee S.C."/>
            <person name="Kwon J.K."/>
            <person name="Lee H.Y."/>
            <person name="Koo N."/>
            <person name="Hong Y."/>
            <person name="Kim R.W."/>
            <person name="Kang W.H."/>
            <person name="Huh J.H."/>
            <person name="Kang B.C."/>
            <person name="Yang T.J."/>
            <person name="Lee Y.H."/>
            <person name="Bennetzen J.L."/>
            <person name="Choi D."/>
        </authorList>
    </citation>
    <scope>NUCLEOTIDE SEQUENCE [LARGE SCALE GENOMIC DNA]</scope>
    <source>
        <strain evidence="13">cv. CM334</strain>
    </source>
</reference>
<dbReference type="PANTHER" id="PTHR35775:SF2">
    <property type="entry name" value="PHOTOSYSTEM I REACTION CENTER SUBUNIT VIII"/>
    <property type="match status" value="1"/>
</dbReference>
<keyword evidence="9" id="KW-0793">Thylakoid</keyword>
<keyword evidence="10 11" id="KW-0472">Membrane</keyword>
<comment type="function">
    <text evidence="1">May help in the organization of the PsaL subunit.</text>
</comment>
<dbReference type="Proteomes" id="UP000222542">
    <property type="component" value="Unassembled WGS sequence"/>
</dbReference>
<dbReference type="InterPro" id="IPR036357">
    <property type="entry name" value="PSI_PsaI_sf"/>
</dbReference>
<evidence type="ECO:0000256" key="11">
    <source>
        <dbReference type="SAM" id="Phobius"/>
    </source>
</evidence>
<keyword evidence="13" id="KW-1185">Reference proteome</keyword>
<gene>
    <name evidence="12" type="ORF">T459_19706</name>
</gene>
<evidence type="ECO:0000256" key="4">
    <source>
        <dbReference type="ARBA" id="ARBA00019929"/>
    </source>
</evidence>
<evidence type="ECO:0000313" key="12">
    <source>
        <dbReference type="EMBL" id="PHT76184.1"/>
    </source>
</evidence>
<dbReference type="PANTHER" id="PTHR35775">
    <property type="match status" value="1"/>
</dbReference>
<dbReference type="EMBL" id="AYRZ02000007">
    <property type="protein sequence ID" value="PHT76184.1"/>
    <property type="molecule type" value="Genomic_DNA"/>
</dbReference>
<dbReference type="GO" id="GO:0009535">
    <property type="term" value="C:chloroplast thylakoid membrane"/>
    <property type="evidence" value="ECO:0007669"/>
    <property type="project" value="UniProtKB-SubCell"/>
</dbReference>
<evidence type="ECO:0000256" key="5">
    <source>
        <dbReference type="ARBA" id="ARBA00022531"/>
    </source>
</evidence>
<organism evidence="12 13">
    <name type="scientific">Capsicum annuum</name>
    <name type="common">Capsicum pepper</name>
    <dbReference type="NCBI Taxonomy" id="4072"/>
    <lineage>
        <taxon>Eukaryota</taxon>
        <taxon>Viridiplantae</taxon>
        <taxon>Streptophyta</taxon>
        <taxon>Embryophyta</taxon>
        <taxon>Tracheophyta</taxon>
        <taxon>Spermatophyta</taxon>
        <taxon>Magnoliopsida</taxon>
        <taxon>eudicotyledons</taxon>
        <taxon>Gunneridae</taxon>
        <taxon>Pentapetalae</taxon>
        <taxon>asterids</taxon>
        <taxon>lamiids</taxon>
        <taxon>Solanales</taxon>
        <taxon>Solanaceae</taxon>
        <taxon>Solanoideae</taxon>
        <taxon>Capsiceae</taxon>
        <taxon>Capsicum</taxon>
    </lineage>
</organism>
<keyword evidence="5" id="KW-0602">Photosynthesis</keyword>
<evidence type="ECO:0000256" key="9">
    <source>
        <dbReference type="ARBA" id="ARBA00023078"/>
    </source>
</evidence>
<dbReference type="Gramene" id="PHT76184">
    <property type="protein sequence ID" value="PHT76184"/>
    <property type="gene ID" value="T459_19706"/>
</dbReference>
<keyword evidence="6 11" id="KW-0812">Transmembrane</keyword>
<evidence type="ECO:0000256" key="7">
    <source>
        <dbReference type="ARBA" id="ARBA00022836"/>
    </source>
</evidence>
<reference evidence="12 13" key="1">
    <citation type="journal article" date="2014" name="Nat. Genet.">
        <title>Genome sequence of the hot pepper provides insights into the evolution of pungency in Capsicum species.</title>
        <authorList>
            <person name="Kim S."/>
            <person name="Park M."/>
            <person name="Yeom S.I."/>
            <person name="Kim Y.M."/>
            <person name="Lee J.M."/>
            <person name="Lee H.A."/>
            <person name="Seo E."/>
            <person name="Choi J."/>
            <person name="Cheong K."/>
            <person name="Kim K.T."/>
            <person name="Jung K."/>
            <person name="Lee G.W."/>
            <person name="Oh S.K."/>
            <person name="Bae C."/>
            <person name="Kim S.B."/>
            <person name="Lee H.Y."/>
            <person name="Kim S.Y."/>
            <person name="Kim M.S."/>
            <person name="Kang B.C."/>
            <person name="Jo Y.D."/>
            <person name="Yang H.B."/>
            <person name="Jeong H.J."/>
            <person name="Kang W.H."/>
            <person name="Kwon J.K."/>
            <person name="Shin C."/>
            <person name="Lim J.Y."/>
            <person name="Park J.H."/>
            <person name="Huh J.H."/>
            <person name="Kim J.S."/>
            <person name="Kim B.D."/>
            <person name="Cohen O."/>
            <person name="Paran I."/>
            <person name="Suh M.C."/>
            <person name="Lee S.B."/>
            <person name="Kim Y.K."/>
            <person name="Shin Y."/>
            <person name="Noh S.J."/>
            <person name="Park J."/>
            <person name="Seo Y.S."/>
            <person name="Kwon S.Y."/>
            <person name="Kim H.A."/>
            <person name="Park J.M."/>
            <person name="Kim H.J."/>
            <person name="Choi S.B."/>
            <person name="Bosland P.W."/>
            <person name="Reeves G."/>
            <person name="Jo S.H."/>
            <person name="Lee B.W."/>
            <person name="Cho H.T."/>
            <person name="Choi H.S."/>
            <person name="Lee M.S."/>
            <person name="Yu Y."/>
            <person name="Do Choi Y."/>
            <person name="Park B.S."/>
            <person name="van Deynze A."/>
            <person name="Ashrafi H."/>
            <person name="Hill T."/>
            <person name="Kim W.T."/>
            <person name="Pai H.S."/>
            <person name="Ahn H.K."/>
            <person name="Yeam I."/>
            <person name="Giovannoni J.J."/>
            <person name="Rose J.K."/>
            <person name="Sorensen I."/>
            <person name="Lee S.J."/>
            <person name="Kim R.W."/>
            <person name="Choi I.Y."/>
            <person name="Choi B.S."/>
            <person name="Lim J.S."/>
            <person name="Lee Y.H."/>
            <person name="Choi D."/>
        </authorList>
    </citation>
    <scope>NUCLEOTIDE SEQUENCE [LARGE SCALE GENOMIC DNA]</scope>
    <source>
        <strain evidence="13">cv. CM334</strain>
    </source>
</reference>
<comment type="similarity">
    <text evidence="3">Belongs to the PsaI family.</text>
</comment>
<feature type="transmembrane region" description="Helical" evidence="11">
    <location>
        <begin position="6"/>
        <end position="28"/>
    </location>
</feature>
<evidence type="ECO:0000256" key="6">
    <source>
        <dbReference type="ARBA" id="ARBA00022692"/>
    </source>
</evidence>
<name>A0A2G2Z2K3_CAPAN</name>
<evidence type="ECO:0000256" key="10">
    <source>
        <dbReference type="ARBA" id="ARBA00023136"/>
    </source>
</evidence>
<evidence type="ECO:0000256" key="3">
    <source>
        <dbReference type="ARBA" id="ARBA00005252"/>
    </source>
</evidence>
<dbReference type="STRING" id="4072.A0A2G2Z2K3"/>
<evidence type="ECO:0000256" key="2">
    <source>
        <dbReference type="ARBA" id="ARBA00004581"/>
    </source>
</evidence>
<evidence type="ECO:0000313" key="13">
    <source>
        <dbReference type="Proteomes" id="UP000222542"/>
    </source>
</evidence>